<dbReference type="AlphaFoldDB" id="A0A6C0BIF3"/>
<proteinExistence type="predicted"/>
<keyword evidence="1" id="KW-1133">Transmembrane helix</keyword>
<evidence type="ECO:0000313" key="2">
    <source>
        <dbReference type="EMBL" id="QHS91802.1"/>
    </source>
</evidence>
<dbReference type="EMBL" id="MN739164">
    <property type="protein sequence ID" value="QHS91802.1"/>
    <property type="molecule type" value="Genomic_DNA"/>
</dbReference>
<keyword evidence="1" id="KW-0812">Transmembrane</keyword>
<evidence type="ECO:0000256" key="1">
    <source>
        <dbReference type="SAM" id="Phobius"/>
    </source>
</evidence>
<feature type="transmembrane region" description="Helical" evidence="1">
    <location>
        <begin position="30"/>
        <end position="48"/>
    </location>
</feature>
<keyword evidence="1" id="KW-0472">Membrane</keyword>
<name>A0A6C0BIF3_9ZZZZ</name>
<sequence length="99" mass="11577">MFSFSKVVMEDFKNLSVIGLFIFVLHSNQWTRFLAEISFLVYLGIYVYQNHKRISNARVIIRNRLDFSKVVGDTKVTDPIVFGDMTPITRSRKKRRGSD</sequence>
<accession>A0A6C0BIF3</accession>
<protein>
    <submittedName>
        <fullName evidence="2">Uncharacterized protein</fullName>
    </submittedName>
</protein>
<reference evidence="2" key="1">
    <citation type="journal article" date="2020" name="Nature">
        <title>Giant virus diversity and host interactions through global metagenomics.</title>
        <authorList>
            <person name="Schulz F."/>
            <person name="Roux S."/>
            <person name="Paez-Espino D."/>
            <person name="Jungbluth S."/>
            <person name="Walsh D.A."/>
            <person name="Denef V.J."/>
            <person name="McMahon K.D."/>
            <person name="Konstantinidis K.T."/>
            <person name="Eloe-Fadrosh E.A."/>
            <person name="Kyrpides N.C."/>
            <person name="Woyke T."/>
        </authorList>
    </citation>
    <scope>NUCLEOTIDE SEQUENCE</scope>
    <source>
        <strain evidence="2">GVMAG-M-3300013006-15</strain>
    </source>
</reference>
<organism evidence="2">
    <name type="scientific">viral metagenome</name>
    <dbReference type="NCBI Taxonomy" id="1070528"/>
    <lineage>
        <taxon>unclassified sequences</taxon>
        <taxon>metagenomes</taxon>
        <taxon>organismal metagenomes</taxon>
    </lineage>
</organism>